<name>A0A6M3LDJ5_9ZZZZ</name>
<evidence type="ECO:0000313" key="1">
    <source>
        <dbReference type="EMBL" id="QJA91235.1"/>
    </source>
</evidence>
<reference evidence="1" key="1">
    <citation type="submission" date="2020-03" db="EMBL/GenBank/DDBJ databases">
        <title>The deep terrestrial virosphere.</title>
        <authorList>
            <person name="Holmfeldt K."/>
            <person name="Nilsson E."/>
            <person name="Simone D."/>
            <person name="Lopez-Fernandez M."/>
            <person name="Wu X."/>
            <person name="de Brujin I."/>
            <person name="Lundin D."/>
            <person name="Andersson A."/>
            <person name="Bertilsson S."/>
            <person name="Dopson M."/>
        </authorList>
    </citation>
    <scope>NUCLEOTIDE SEQUENCE</scope>
    <source>
        <strain evidence="1">MM415B03426</strain>
    </source>
</reference>
<organism evidence="1">
    <name type="scientific">viral metagenome</name>
    <dbReference type="NCBI Taxonomy" id="1070528"/>
    <lineage>
        <taxon>unclassified sequences</taxon>
        <taxon>metagenomes</taxon>
        <taxon>organismal metagenomes</taxon>
    </lineage>
</organism>
<sequence length="88" mass="10346">MKVTDFKKVKDDIDKMLSDVLDLAQRDAYDIDVNDNEIQVRSPVYINIPYTGEFEVFIEEGDLIFRLKHFTIHLTIHETCVHVTNFTQ</sequence>
<accession>A0A6M3LDJ5</accession>
<dbReference type="EMBL" id="MT142972">
    <property type="protein sequence ID" value="QJA91235.1"/>
    <property type="molecule type" value="Genomic_DNA"/>
</dbReference>
<dbReference type="AlphaFoldDB" id="A0A6M3LDJ5"/>
<protein>
    <submittedName>
        <fullName evidence="1">Uncharacterized protein</fullName>
    </submittedName>
</protein>
<gene>
    <name evidence="1" type="ORF">MM415B03426_0001</name>
</gene>
<proteinExistence type="predicted"/>